<dbReference type="Proteomes" id="UP001152888">
    <property type="component" value="Unassembled WGS sequence"/>
</dbReference>
<dbReference type="AlphaFoldDB" id="A0A9P0MIS2"/>
<gene>
    <name evidence="2" type="ORF">ACAOBT_LOCUS34412</name>
</gene>
<keyword evidence="1" id="KW-0472">Membrane</keyword>
<evidence type="ECO:0000313" key="2">
    <source>
        <dbReference type="EMBL" id="CAH2014948.1"/>
    </source>
</evidence>
<organism evidence="2 3">
    <name type="scientific">Acanthoscelides obtectus</name>
    <name type="common">Bean weevil</name>
    <name type="synonym">Bruchus obtectus</name>
    <dbReference type="NCBI Taxonomy" id="200917"/>
    <lineage>
        <taxon>Eukaryota</taxon>
        <taxon>Metazoa</taxon>
        <taxon>Ecdysozoa</taxon>
        <taxon>Arthropoda</taxon>
        <taxon>Hexapoda</taxon>
        <taxon>Insecta</taxon>
        <taxon>Pterygota</taxon>
        <taxon>Neoptera</taxon>
        <taxon>Endopterygota</taxon>
        <taxon>Coleoptera</taxon>
        <taxon>Polyphaga</taxon>
        <taxon>Cucujiformia</taxon>
        <taxon>Chrysomeloidea</taxon>
        <taxon>Chrysomelidae</taxon>
        <taxon>Bruchinae</taxon>
        <taxon>Bruchini</taxon>
        <taxon>Acanthoscelides</taxon>
    </lineage>
</organism>
<evidence type="ECO:0000256" key="1">
    <source>
        <dbReference type="SAM" id="Phobius"/>
    </source>
</evidence>
<keyword evidence="3" id="KW-1185">Reference proteome</keyword>
<keyword evidence="1" id="KW-1133">Transmembrane helix</keyword>
<keyword evidence="1" id="KW-0812">Transmembrane</keyword>
<reference evidence="2" key="1">
    <citation type="submission" date="2022-03" db="EMBL/GenBank/DDBJ databases">
        <authorList>
            <person name="Sayadi A."/>
        </authorList>
    </citation>
    <scope>NUCLEOTIDE SEQUENCE</scope>
</reference>
<sequence>MGIWTFFTGIKETDSVKMFTIDEHVMQYSTLLTYILVGVLFVVVGFRPPWWNKKSSSSSHCTTSELRKISQVTKYIFFSLCLKLFAWFGQWCESKSNWVGSDVSYSHVSVFIKKLIFLFTWLANQPTYLSDKVERSAKKVVFQTEKTNT</sequence>
<proteinExistence type="predicted"/>
<protein>
    <submittedName>
        <fullName evidence="2">Uncharacterized protein</fullName>
    </submittedName>
</protein>
<feature type="transmembrane region" description="Helical" evidence="1">
    <location>
        <begin position="25"/>
        <end position="46"/>
    </location>
</feature>
<dbReference type="EMBL" id="CAKOFQ010008577">
    <property type="protein sequence ID" value="CAH2014948.1"/>
    <property type="molecule type" value="Genomic_DNA"/>
</dbReference>
<dbReference type="OrthoDB" id="3945418at2759"/>
<comment type="caution">
    <text evidence="2">The sequence shown here is derived from an EMBL/GenBank/DDBJ whole genome shotgun (WGS) entry which is preliminary data.</text>
</comment>
<accession>A0A9P0MIS2</accession>
<evidence type="ECO:0000313" key="3">
    <source>
        <dbReference type="Proteomes" id="UP001152888"/>
    </source>
</evidence>
<name>A0A9P0MIS2_ACAOB</name>